<evidence type="ECO:0000256" key="6">
    <source>
        <dbReference type="ARBA" id="ARBA00023316"/>
    </source>
</evidence>
<evidence type="ECO:0000256" key="1">
    <source>
        <dbReference type="ARBA" id="ARBA00022475"/>
    </source>
</evidence>
<dbReference type="PANTHER" id="PTHR30518">
    <property type="entry name" value="ENDOLYTIC MUREIN TRANSGLYCOSYLASE"/>
    <property type="match status" value="1"/>
</dbReference>
<keyword evidence="2 7" id="KW-0812">Transmembrane</keyword>
<accession>A0A1S6QK65</accession>
<dbReference type="CDD" id="cd08010">
    <property type="entry name" value="MltG_like"/>
    <property type="match status" value="1"/>
</dbReference>
<keyword evidence="3 7" id="KW-1133">Transmembrane helix</keyword>
<dbReference type="GO" id="GO:0009252">
    <property type="term" value="P:peptidoglycan biosynthetic process"/>
    <property type="evidence" value="ECO:0007669"/>
    <property type="project" value="UniProtKB-UniRule"/>
</dbReference>
<organism evidence="8 9">
    <name type="scientific">Lentilactobacillus curieae</name>
    <dbReference type="NCBI Taxonomy" id="1138822"/>
    <lineage>
        <taxon>Bacteria</taxon>
        <taxon>Bacillati</taxon>
        <taxon>Bacillota</taxon>
        <taxon>Bacilli</taxon>
        <taxon>Lactobacillales</taxon>
        <taxon>Lactobacillaceae</taxon>
        <taxon>Lentilactobacillus</taxon>
    </lineage>
</organism>
<evidence type="ECO:0000256" key="7">
    <source>
        <dbReference type="HAMAP-Rule" id="MF_02065"/>
    </source>
</evidence>
<keyword evidence="4 7" id="KW-0472">Membrane</keyword>
<comment type="subcellular location">
    <subcellularLocation>
        <location evidence="7">Cell membrane</location>
        <topology evidence="7">Single-pass membrane protein</topology>
    </subcellularLocation>
</comment>
<dbReference type="Proteomes" id="UP000030361">
    <property type="component" value="Chromosome"/>
</dbReference>
<evidence type="ECO:0000256" key="2">
    <source>
        <dbReference type="ARBA" id="ARBA00022692"/>
    </source>
</evidence>
<dbReference type="GO" id="GO:0071555">
    <property type="term" value="P:cell wall organization"/>
    <property type="evidence" value="ECO:0007669"/>
    <property type="project" value="UniProtKB-KW"/>
</dbReference>
<dbReference type="GO" id="GO:0005886">
    <property type="term" value="C:plasma membrane"/>
    <property type="evidence" value="ECO:0007669"/>
    <property type="project" value="UniProtKB-SubCell"/>
</dbReference>
<keyword evidence="9" id="KW-1185">Reference proteome</keyword>
<dbReference type="Gene3D" id="3.30.1490.480">
    <property type="entry name" value="Endolytic murein transglycosylase"/>
    <property type="match status" value="1"/>
</dbReference>
<evidence type="ECO:0000313" key="9">
    <source>
        <dbReference type="Proteomes" id="UP000030361"/>
    </source>
</evidence>
<dbReference type="Pfam" id="PF02618">
    <property type="entry name" value="YceG"/>
    <property type="match status" value="1"/>
</dbReference>
<keyword evidence="5 7" id="KW-0456">Lyase</keyword>
<dbReference type="eggNOG" id="COG1559">
    <property type="taxonomic scope" value="Bacteria"/>
</dbReference>
<dbReference type="OrthoDB" id="9814591at2"/>
<keyword evidence="1 7" id="KW-1003">Cell membrane</keyword>
<proteinExistence type="inferred from homology"/>
<evidence type="ECO:0000256" key="5">
    <source>
        <dbReference type="ARBA" id="ARBA00023239"/>
    </source>
</evidence>
<dbReference type="NCBIfam" id="TIGR00247">
    <property type="entry name" value="endolytic transglycosylase MltG"/>
    <property type="match status" value="1"/>
</dbReference>
<dbReference type="Gene3D" id="3.30.160.60">
    <property type="entry name" value="Classic Zinc Finger"/>
    <property type="match status" value="1"/>
</dbReference>
<dbReference type="InterPro" id="IPR003770">
    <property type="entry name" value="MLTG-like"/>
</dbReference>
<dbReference type="EMBL" id="CP018906">
    <property type="protein sequence ID" value="AQW21973.1"/>
    <property type="molecule type" value="Genomic_DNA"/>
</dbReference>
<name>A0A1S6QK65_9LACO</name>
<evidence type="ECO:0000256" key="3">
    <source>
        <dbReference type="ARBA" id="ARBA00022989"/>
    </source>
</evidence>
<dbReference type="EC" id="4.2.2.29" evidence="7"/>
<comment type="function">
    <text evidence="7">Functions as a peptidoglycan terminase that cleaves nascent peptidoglycan strands endolytically to terminate their elongation.</text>
</comment>
<comment type="similarity">
    <text evidence="7">Belongs to the transglycosylase MltG family.</text>
</comment>
<keyword evidence="6 7" id="KW-0961">Cell wall biogenesis/degradation</keyword>
<evidence type="ECO:0000313" key="8">
    <source>
        <dbReference type="EMBL" id="AQW21973.1"/>
    </source>
</evidence>
<comment type="catalytic activity">
    <reaction evidence="7">
        <text>a peptidoglycan chain = a peptidoglycan chain with N-acetyl-1,6-anhydromuramyl-[peptide] at the reducing end + a peptidoglycan chain with N-acetylglucosamine at the non-reducing end.</text>
        <dbReference type="EC" id="4.2.2.29"/>
    </reaction>
</comment>
<dbReference type="HAMAP" id="MF_02065">
    <property type="entry name" value="MltG"/>
    <property type="match status" value="1"/>
</dbReference>
<dbReference type="AlphaFoldDB" id="A0A1S6QK65"/>
<feature type="site" description="Important for catalytic activity" evidence="7">
    <location>
        <position position="254"/>
    </location>
</feature>
<dbReference type="PANTHER" id="PTHR30518:SF2">
    <property type="entry name" value="ENDOLYTIC MUREIN TRANSGLYCOSYLASE"/>
    <property type="match status" value="1"/>
</dbReference>
<reference evidence="8 9" key="1">
    <citation type="journal article" date="2015" name="Genome Announc.">
        <title>Genome Sequence of Lactobacillus curieae CCTCC M 2011381T, a Novel Producer of Gamma-aminobutyric Acid.</title>
        <authorList>
            <person name="Wang Y."/>
            <person name="Wang Y."/>
            <person name="Lang C."/>
            <person name="Wei D."/>
            <person name="Xu P."/>
            <person name="Xie J."/>
        </authorList>
    </citation>
    <scope>NUCLEOTIDE SEQUENCE [LARGE SCALE GENOMIC DNA]</scope>
    <source>
        <strain evidence="8 9">CCTCC M 2011381</strain>
    </source>
</reference>
<dbReference type="KEGG" id="lcu:PL11_008610"/>
<dbReference type="GO" id="GO:0008932">
    <property type="term" value="F:lytic endotransglycosylase activity"/>
    <property type="evidence" value="ECO:0007669"/>
    <property type="project" value="UniProtKB-UniRule"/>
</dbReference>
<feature type="transmembrane region" description="Helical" evidence="7">
    <location>
        <begin position="20"/>
        <end position="43"/>
    </location>
</feature>
<gene>
    <name evidence="7" type="primary">mltG</name>
    <name evidence="8" type="ORF">PL11_008610</name>
</gene>
<sequence length="370" mass="41861">MNNGPTTPAPKQNKGLGKKIIITVVTLLVILLAAIGLLGYNYFQESLKPLDPKNEQVSQVHIPLGASNKQIGSILQNKKIVKSGMVFDYYVKSNNMTNFRAGYYQLKPSMSLKRIAKELQKGGSDEPIQSAKGKLLVMEGANIKDISYRISSTTDFSSKSFLSLMKDKTFINSLYKKYPQLLQSAMKAKDVRYRLEGYLFPATYEVKKNMSLEALVTQMVAKTNQVMTPYYSQIKKRHMTVQEFMTLASLAEKEGVNQTDRRKIVGVFMNRIKINMPIQSDISVLYSLGVRNKDLTTKDLQNDSPYNLYKNYGYGPGPFDSPSLSSIQAVLHPLYRSKGYLYFVADTKTGKVYYSKTYAEHQEKSAKYLH</sequence>
<protein>
    <recommendedName>
        <fullName evidence="7">Endolytic murein transglycosylase</fullName>
        <ecNumber evidence="7">4.2.2.29</ecNumber>
    </recommendedName>
    <alternativeName>
        <fullName evidence="7">Peptidoglycan lytic transglycosylase</fullName>
    </alternativeName>
    <alternativeName>
        <fullName evidence="7">Peptidoglycan polymerization terminase</fullName>
    </alternativeName>
</protein>
<dbReference type="RefSeq" id="WP_035167295.1">
    <property type="nucleotide sequence ID" value="NZ_CP018906.1"/>
</dbReference>
<evidence type="ECO:0000256" key="4">
    <source>
        <dbReference type="ARBA" id="ARBA00023136"/>
    </source>
</evidence>